<dbReference type="RefSeq" id="WP_249332831.1">
    <property type="nucleotide sequence ID" value="NZ_JACRSY010000015.1"/>
</dbReference>
<name>A0A926EGK5_9FIRM</name>
<proteinExistence type="predicted"/>
<dbReference type="EMBL" id="JACRSY010000015">
    <property type="protein sequence ID" value="MBC8579934.1"/>
    <property type="molecule type" value="Genomic_DNA"/>
</dbReference>
<dbReference type="AlphaFoldDB" id="A0A926EGK5"/>
<comment type="caution">
    <text evidence="2">The sequence shown here is derived from an EMBL/GenBank/DDBJ whole genome shotgun (WGS) entry which is preliminary data.</text>
</comment>
<evidence type="ECO:0000256" key="1">
    <source>
        <dbReference type="SAM" id="Coils"/>
    </source>
</evidence>
<keyword evidence="1" id="KW-0175">Coiled coil</keyword>
<keyword evidence="3" id="KW-1185">Reference proteome</keyword>
<gene>
    <name evidence="2" type="ORF">H8718_10395</name>
</gene>
<protein>
    <submittedName>
        <fullName evidence="2">Uncharacterized protein</fullName>
    </submittedName>
</protein>
<dbReference type="Proteomes" id="UP000655830">
    <property type="component" value="Unassembled WGS sequence"/>
</dbReference>
<organism evidence="2 3">
    <name type="scientific">Zhenhengia yiwuensis</name>
    <dbReference type="NCBI Taxonomy" id="2763666"/>
    <lineage>
        <taxon>Bacteria</taxon>
        <taxon>Bacillati</taxon>
        <taxon>Bacillota</taxon>
        <taxon>Clostridia</taxon>
        <taxon>Lachnospirales</taxon>
        <taxon>Lachnospiraceae</taxon>
        <taxon>Zhenhengia</taxon>
    </lineage>
</organism>
<feature type="coiled-coil region" evidence="1">
    <location>
        <begin position="49"/>
        <end position="76"/>
    </location>
</feature>
<sequence length="244" mass="29510">MGAMYDYDNDEFYYEPTMADEIFNRAKKELEECLKKEIKDQIKSTMDYNFKLRQENQELRQQIAKLDSRERDLANREAQFERTALRKVFSELLKPLEEQMEVYSVDYEYVKKDKCDKCDTNRRIYYKSPSGKDVYEECSCNKSYRVYSPKPKIVKTVNIFKDRDKSKFAFNVKYESRDYDEGYCKFEVDKLIENIDDMGDLSKLNEYQMEYSTGFKNKEDCQKYCDYLNKKYRVPKTILDKIIK</sequence>
<evidence type="ECO:0000313" key="2">
    <source>
        <dbReference type="EMBL" id="MBC8579934.1"/>
    </source>
</evidence>
<reference evidence="2" key="1">
    <citation type="submission" date="2020-08" db="EMBL/GenBank/DDBJ databases">
        <title>Genome public.</title>
        <authorList>
            <person name="Liu C."/>
            <person name="Sun Q."/>
        </authorList>
    </citation>
    <scope>NUCLEOTIDE SEQUENCE</scope>
    <source>
        <strain evidence="2">NSJ-12</strain>
    </source>
</reference>
<accession>A0A926EGK5</accession>
<evidence type="ECO:0000313" key="3">
    <source>
        <dbReference type="Proteomes" id="UP000655830"/>
    </source>
</evidence>